<dbReference type="Gene3D" id="3.30.450.40">
    <property type="match status" value="1"/>
</dbReference>
<evidence type="ECO:0000256" key="5">
    <source>
        <dbReference type="ARBA" id="ARBA00022741"/>
    </source>
</evidence>
<dbReference type="GO" id="GO:0004722">
    <property type="term" value="F:protein serine/threonine phosphatase activity"/>
    <property type="evidence" value="ECO:0007669"/>
    <property type="project" value="UniProtKB-EC"/>
</dbReference>
<organism evidence="18 19">
    <name type="scientific">Streptomyces bathyalis</name>
    <dbReference type="NCBI Taxonomy" id="2710756"/>
    <lineage>
        <taxon>Bacteria</taxon>
        <taxon>Bacillati</taxon>
        <taxon>Actinomycetota</taxon>
        <taxon>Actinomycetes</taxon>
        <taxon>Kitasatosporales</taxon>
        <taxon>Streptomycetaceae</taxon>
        <taxon>Streptomyces</taxon>
    </lineage>
</organism>
<evidence type="ECO:0000256" key="15">
    <source>
        <dbReference type="ARBA" id="ARBA00081350"/>
    </source>
</evidence>
<evidence type="ECO:0000313" key="19">
    <source>
        <dbReference type="Proteomes" id="UP000595046"/>
    </source>
</evidence>
<comment type="catalytic activity">
    <reaction evidence="12">
        <text>O-phospho-L-seryl-[protein] + H2O = L-seryl-[protein] + phosphate</text>
        <dbReference type="Rhea" id="RHEA:20629"/>
        <dbReference type="Rhea" id="RHEA-COMP:9863"/>
        <dbReference type="Rhea" id="RHEA-COMP:11604"/>
        <dbReference type="ChEBI" id="CHEBI:15377"/>
        <dbReference type="ChEBI" id="CHEBI:29999"/>
        <dbReference type="ChEBI" id="CHEBI:43474"/>
        <dbReference type="ChEBI" id="CHEBI:83421"/>
        <dbReference type="EC" id="3.1.3.16"/>
    </reaction>
</comment>
<keyword evidence="7" id="KW-0378">Hydrolase</keyword>
<sequence>MTRQGIAASRRDRPRDGDDVATPATAVLDEQGKVTAWSEGARRLSGHRREEVVGRDAAGLLSGDADQPEGPAPGSRIWSGHAVLRHRNGFDVRVALLARRRETPFGSDWLVVRVAESRLRPYRDDALMRWAFGEFPCILAIFDTNLLLVRANPDMERAVGLTEEQLQGLRPSEMLSSQPEPGSVEEAMHEAVRKDERRHLRMFLWVPGEDREHAWSVWVAPAKDEGGRLRGVCFTAQDQTEQYAAQQRLLVLNKAGTRIGTTLDISRTAQQLADVAVPEFADFASVDLLTFLERGEEPPPGPRAGPVALRRAGQRSSRSGKPEDLVVPGDVITYPQLSALVESLEGRRTTTPDASRDLLTRWSPQDPERAARLRTQGIHSVMVVPMRARGLLLGVTVFMRHRHPEPFNEDDMLLAEELTARAGVSLDNARRYIAERNRAETLQRDLLPQRLPELSAIETAARYLPAREQAGVGGDWFDVIPLSSARVALVVGDVVGHGLQASGAMARFRTAVRALADMGLPPDELLTRLDDMVTRLSDEDGAAGAKYIGATCLYAVYDPVSRLCTAACAGHPVPLVVGPSGEAEVVDLPIGPPLGIGGMPFEASESELPEGSVLAFYTNGLIESRDRDIDEGIELFRQTLAGTPPSLEAACNHVVATLLRDPPRDDAALLLARTRALSPEQVATWELPADPAVVARIRGDVEGQLGRWELDDLAFSTEVVVSELVTNAIRYGQSPLQLRLIHDRELICEVSDAGIAAPHLRPANLMDEGGRGLLLVAQLCRRWGVRYGPQGKTIWAEQSSPGDHPHPLAM</sequence>
<keyword evidence="11" id="KW-0464">Manganese</keyword>
<reference evidence="19" key="1">
    <citation type="submission" date="2020-02" db="EMBL/GenBank/DDBJ databases">
        <title>Streptomyces sp. ASO4wet.</title>
        <authorList>
            <person name="Risdian C."/>
            <person name="Landwehr W."/>
            <person name="Schupp P."/>
            <person name="Wink J."/>
        </authorList>
    </citation>
    <scope>NUCLEOTIDE SEQUENCE [LARGE SCALE GENOMIC DNA]</scope>
    <source>
        <strain evidence="19">ASO4wet</strain>
    </source>
</reference>
<evidence type="ECO:0000256" key="14">
    <source>
        <dbReference type="ARBA" id="ARBA00075117"/>
    </source>
</evidence>
<dbReference type="SUPFAM" id="SSF55785">
    <property type="entry name" value="PYP-like sensor domain (PAS domain)"/>
    <property type="match status" value="2"/>
</dbReference>
<dbReference type="InterPro" id="IPR052016">
    <property type="entry name" value="Bact_Sigma-Reg"/>
</dbReference>
<evidence type="ECO:0000256" key="13">
    <source>
        <dbReference type="ARBA" id="ARBA00056274"/>
    </source>
</evidence>
<dbReference type="InterPro" id="IPR036457">
    <property type="entry name" value="PPM-type-like_dom_sf"/>
</dbReference>
<dbReference type="PANTHER" id="PTHR43156">
    <property type="entry name" value="STAGE II SPORULATION PROTEIN E-RELATED"/>
    <property type="match status" value="1"/>
</dbReference>
<dbReference type="SMART" id="SM00091">
    <property type="entry name" value="PAS"/>
    <property type="match status" value="2"/>
</dbReference>
<dbReference type="Pfam" id="PF01590">
    <property type="entry name" value="GAF"/>
    <property type="match status" value="1"/>
</dbReference>
<dbReference type="Pfam" id="PF07228">
    <property type="entry name" value="SpoIIE"/>
    <property type="match status" value="1"/>
</dbReference>
<dbReference type="SUPFAM" id="SSF81606">
    <property type="entry name" value="PP2C-like"/>
    <property type="match status" value="1"/>
</dbReference>
<evidence type="ECO:0000256" key="6">
    <source>
        <dbReference type="ARBA" id="ARBA00022777"/>
    </source>
</evidence>
<name>A0A7T1T6W7_9ACTN</name>
<dbReference type="SMART" id="SM00065">
    <property type="entry name" value="GAF"/>
    <property type="match status" value="1"/>
</dbReference>
<keyword evidence="8" id="KW-0067">ATP-binding</keyword>
<dbReference type="Proteomes" id="UP000595046">
    <property type="component" value="Chromosome"/>
</dbReference>
<dbReference type="Gene3D" id="3.60.40.10">
    <property type="entry name" value="PPM-type phosphatase domain"/>
    <property type="match status" value="1"/>
</dbReference>
<evidence type="ECO:0000256" key="3">
    <source>
        <dbReference type="ARBA" id="ARBA00022679"/>
    </source>
</evidence>
<feature type="domain" description="PAS" evidence="17">
    <location>
        <begin position="27"/>
        <end position="55"/>
    </location>
</feature>
<gene>
    <name evidence="18" type="ORF">G4Z16_15170</name>
</gene>
<keyword evidence="5" id="KW-0547">Nucleotide-binding</keyword>
<keyword evidence="4" id="KW-0479">Metal-binding</keyword>
<evidence type="ECO:0000256" key="8">
    <source>
        <dbReference type="ARBA" id="ARBA00022840"/>
    </source>
</evidence>
<dbReference type="GO" id="GO:0016301">
    <property type="term" value="F:kinase activity"/>
    <property type="evidence" value="ECO:0007669"/>
    <property type="project" value="UniProtKB-KW"/>
</dbReference>
<dbReference type="Gene3D" id="3.30.565.10">
    <property type="entry name" value="Histidine kinase-like ATPase, C-terminal domain"/>
    <property type="match status" value="1"/>
</dbReference>
<dbReference type="GO" id="GO:0006355">
    <property type="term" value="P:regulation of DNA-templated transcription"/>
    <property type="evidence" value="ECO:0007669"/>
    <property type="project" value="InterPro"/>
</dbReference>
<dbReference type="InterPro" id="IPR000014">
    <property type="entry name" value="PAS"/>
</dbReference>
<proteinExistence type="predicted"/>
<dbReference type="KEGG" id="sbat:G4Z16_15170"/>
<evidence type="ECO:0000256" key="12">
    <source>
        <dbReference type="ARBA" id="ARBA00047761"/>
    </source>
</evidence>
<dbReference type="SUPFAM" id="SSF55781">
    <property type="entry name" value="GAF domain-like"/>
    <property type="match status" value="1"/>
</dbReference>
<dbReference type="FunFam" id="3.30.450.40:FF:000035">
    <property type="entry name" value="PAS sensor protein"/>
    <property type="match status" value="1"/>
</dbReference>
<feature type="region of interest" description="Disordered" evidence="16">
    <location>
        <begin position="1"/>
        <end position="27"/>
    </location>
</feature>
<dbReference type="FunFam" id="3.30.565.10:FF:000028">
    <property type="entry name" value="PAS sensor protein"/>
    <property type="match status" value="1"/>
</dbReference>
<protein>
    <recommendedName>
        <fullName evidence="1">protein-serine/threonine phosphatase</fullName>
        <ecNumber evidence="1">3.1.3.16</ecNumber>
    </recommendedName>
    <alternativeName>
        <fullName evidence="15">Protein-serine/threonine phosphatase</fullName>
    </alternativeName>
    <alternativeName>
        <fullName evidence="14">Serine/threonine-protein kinase</fullName>
    </alternativeName>
</protein>
<dbReference type="InterPro" id="IPR035965">
    <property type="entry name" value="PAS-like_dom_sf"/>
</dbReference>
<dbReference type="AlphaFoldDB" id="A0A7T1T6W7"/>
<keyword evidence="2" id="KW-0597">Phosphoprotein</keyword>
<evidence type="ECO:0000256" key="10">
    <source>
        <dbReference type="ARBA" id="ARBA00022912"/>
    </source>
</evidence>
<comment type="function">
    <text evidence="13">Primarily acts as an independent SigF regulator that is sensitive to the osmosensory signal, mediating the cross talk of PknD with the SigF regulon. Possesses both phosphatase and kinase activities. The kinase domain functions as a classic anti-sigma factor-like kinase to phosphorylate the anti-anti-sigma factor domain at the canonical regulatory site, and the phosphatase domain antagonizes this activity.</text>
</comment>
<evidence type="ECO:0000256" key="4">
    <source>
        <dbReference type="ARBA" id="ARBA00022723"/>
    </source>
</evidence>
<dbReference type="InterPro" id="IPR029016">
    <property type="entry name" value="GAF-like_dom_sf"/>
</dbReference>
<dbReference type="InterPro" id="IPR013656">
    <property type="entry name" value="PAS_4"/>
</dbReference>
<dbReference type="GO" id="GO:0046872">
    <property type="term" value="F:metal ion binding"/>
    <property type="evidence" value="ECO:0007669"/>
    <property type="project" value="UniProtKB-KW"/>
</dbReference>
<dbReference type="SUPFAM" id="SSF55874">
    <property type="entry name" value="ATPase domain of HSP90 chaperone/DNA topoisomerase II/histidine kinase"/>
    <property type="match status" value="1"/>
</dbReference>
<dbReference type="CDD" id="cd16936">
    <property type="entry name" value="HATPase_RsbW-like"/>
    <property type="match status" value="1"/>
</dbReference>
<dbReference type="InterPro" id="IPR003594">
    <property type="entry name" value="HATPase_dom"/>
</dbReference>
<dbReference type="InterPro" id="IPR003018">
    <property type="entry name" value="GAF"/>
</dbReference>
<dbReference type="PANTHER" id="PTHR43156:SF2">
    <property type="entry name" value="STAGE II SPORULATION PROTEIN E"/>
    <property type="match status" value="1"/>
</dbReference>
<dbReference type="NCBIfam" id="TIGR00229">
    <property type="entry name" value="sensory_box"/>
    <property type="match status" value="1"/>
</dbReference>
<feature type="region of interest" description="Disordered" evidence="16">
    <location>
        <begin position="294"/>
        <end position="327"/>
    </location>
</feature>
<dbReference type="InterPro" id="IPR036890">
    <property type="entry name" value="HATPase_C_sf"/>
</dbReference>
<keyword evidence="10" id="KW-0904">Protein phosphatase</keyword>
<dbReference type="Gene3D" id="3.30.450.20">
    <property type="entry name" value="PAS domain"/>
    <property type="match status" value="2"/>
</dbReference>
<dbReference type="EMBL" id="CP048882">
    <property type="protein sequence ID" value="QPP07505.1"/>
    <property type="molecule type" value="Genomic_DNA"/>
</dbReference>
<keyword evidence="3" id="KW-0808">Transferase</keyword>
<dbReference type="SMART" id="SM00331">
    <property type="entry name" value="PP2C_SIG"/>
    <property type="match status" value="1"/>
</dbReference>
<feature type="region of interest" description="Disordered" evidence="16">
    <location>
        <begin position="55"/>
        <end position="75"/>
    </location>
</feature>
<evidence type="ECO:0000256" key="16">
    <source>
        <dbReference type="SAM" id="MobiDB-lite"/>
    </source>
</evidence>
<evidence type="ECO:0000313" key="18">
    <source>
        <dbReference type="EMBL" id="QPP07505.1"/>
    </source>
</evidence>
<evidence type="ECO:0000256" key="2">
    <source>
        <dbReference type="ARBA" id="ARBA00022553"/>
    </source>
</evidence>
<feature type="compositionally biased region" description="Basic and acidic residues" evidence="16">
    <location>
        <begin position="9"/>
        <end position="18"/>
    </location>
</feature>
<dbReference type="InterPro" id="IPR001932">
    <property type="entry name" value="PPM-type_phosphatase-like_dom"/>
</dbReference>
<dbReference type="GO" id="GO:0005524">
    <property type="term" value="F:ATP binding"/>
    <property type="evidence" value="ECO:0007669"/>
    <property type="project" value="UniProtKB-KW"/>
</dbReference>
<evidence type="ECO:0000256" key="9">
    <source>
        <dbReference type="ARBA" id="ARBA00022842"/>
    </source>
</evidence>
<dbReference type="InterPro" id="IPR013767">
    <property type="entry name" value="PAS_fold"/>
</dbReference>
<keyword evidence="9" id="KW-0460">Magnesium</keyword>
<evidence type="ECO:0000256" key="7">
    <source>
        <dbReference type="ARBA" id="ARBA00022801"/>
    </source>
</evidence>
<dbReference type="FunFam" id="3.60.40.10:FF:000005">
    <property type="entry name" value="Serine/threonine protein phosphatase"/>
    <property type="match status" value="1"/>
</dbReference>
<keyword evidence="6" id="KW-0418">Kinase</keyword>
<dbReference type="Pfam" id="PF08448">
    <property type="entry name" value="PAS_4"/>
    <property type="match status" value="1"/>
</dbReference>
<dbReference type="Pfam" id="PF00989">
    <property type="entry name" value="PAS"/>
    <property type="match status" value="1"/>
</dbReference>
<dbReference type="Pfam" id="PF13581">
    <property type="entry name" value="HATPase_c_2"/>
    <property type="match status" value="1"/>
</dbReference>
<dbReference type="EC" id="3.1.3.16" evidence="1"/>
<accession>A0A7T1T6W7</accession>
<evidence type="ECO:0000256" key="1">
    <source>
        <dbReference type="ARBA" id="ARBA00013081"/>
    </source>
</evidence>
<dbReference type="PROSITE" id="PS50112">
    <property type="entry name" value="PAS"/>
    <property type="match status" value="1"/>
</dbReference>
<evidence type="ECO:0000256" key="11">
    <source>
        <dbReference type="ARBA" id="ARBA00023211"/>
    </source>
</evidence>
<keyword evidence="19" id="KW-1185">Reference proteome</keyword>
<dbReference type="CDD" id="cd00130">
    <property type="entry name" value="PAS"/>
    <property type="match status" value="1"/>
</dbReference>
<evidence type="ECO:0000259" key="17">
    <source>
        <dbReference type="PROSITE" id="PS50112"/>
    </source>
</evidence>